<reference evidence="8 9" key="1">
    <citation type="submission" date="2016-10" db="EMBL/GenBank/DDBJ databases">
        <authorList>
            <person name="Varghese N."/>
            <person name="Submissions S."/>
        </authorList>
    </citation>
    <scope>NUCLEOTIDE SEQUENCE [LARGE SCALE GENOMIC DNA]</scope>
    <source>
        <strain evidence="8 9">YR512</strain>
    </source>
</reference>
<keyword evidence="6" id="KW-0418">Kinase</keyword>
<evidence type="ECO:0000256" key="5">
    <source>
        <dbReference type="ARBA" id="ARBA00022683"/>
    </source>
</evidence>
<keyword evidence="3" id="KW-0963">Cytoplasm</keyword>
<keyword evidence="2" id="KW-0813">Transport</keyword>
<dbReference type="PROSITE" id="PS00372">
    <property type="entry name" value="PTS_EIIA_TYPE_2_HIS"/>
    <property type="match status" value="1"/>
</dbReference>
<comment type="caution">
    <text evidence="8">The sequence shown here is derived from an EMBL/GenBank/DDBJ whole genome shotgun (WGS) entry which is preliminary data.</text>
</comment>
<dbReference type="Proteomes" id="UP000198841">
    <property type="component" value="Unassembled WGS sequence"/>
</dbReference>
<feature type="domain" description="PTS EIIA type-2" evidence="7">
    <location>
        <begin position="4"/>
        <end position="147"/>
    </location>
</feature>
<protein>
    <submittedName>
        <fullName evidence="8">PTS system IIA component, L-Asc family</fullName>
    </submittedName>
</protein>
<comment type="subcellular location">
    <subcellularLocation>
        <location evidence="1">Cytoplasm</location>
    </subcellularLocation>
</comment>
<sequence>MLTQWLTPQHIRVVEQVSDWQEAVRLSAEPLLAAGAISPAYLDAIFTSHAELGPYYVLAPGLAMPHARPEQGARKNGLSLLHVKNGVSFQADENDPVYVVIMLCAVSGDDHIQMITALADVFSDESRLQQLLSASTLSAIEAVIENK</sequence>
<evidence type="ECO:0000259" key="7">
    <source>
        <dbReference type="PROSITE" id="PS51094"/>
    </source>
</evidence>
<gene>
    <name evidence="8" type="ORF">SAMN05518863_109127</name>
</gene>
<dbReference type="InterPro" id="IPR002178">
    <property type="entry name" value="PTS_EIIA_type-2_dom"/>
</dbReference>
<dbReference type="InterPro" id="IPR016152">
    <property type="entry name" value="PTrfase/Anion_transptr"/>
</dbReference>
<proteinExistence type="predicted"/>
<dbReference type="SUPFAM" id="SSF55804">
    <property type="entry name" value="Phoshotransferase/anion transport protein"/>
    <property type="match status" value="1"/>
</dbReference>
<accession>A0A1I4BST2</accession>
<organism evidence="8 9">
    <name type="scientific">Candidatus Pantoea symbiotica</name>
    <dbReference type="NCBI Taxonomy" id="1884370"/>
    <lineage>
        <taxon>Bacteria</taxon>
        <taxon>Pseudomonadati</taxon>
        <taxon>Pseudomonadota</taxon>
        <taxon>Gammaproteobacteria</taxon>
        <taxon>Enterobacterales</taxon>
        <taxon>Erwiniaceae</taxon>
        <taxon>Pantoea</taxon>
    </lineage>
</organism>
<keyword evidence="5" id="KW-0598">Phosphotransferase system</keyword>
<dbReference type="PANTHER" id="PTHR36203">
    <property type="entry name" value="ASCORBATE-SPECIFIC PTS SYSTEM EIIA COMPONENT"/>
    <property type="match status" value="1"/>
</dbReference>
<evidence type="ECO:0000256" key="3">
    <source>
        <dbReference type="ARBA" id="ARBA00022490"/>
    </source>
</evidence>
<evidence type="ECO:0000256" key="6">
    <source>
        <dbReference type="ARBA" id="ARBA00022777"/>
    </source>
</evidence>
<evidence type="ECO:0000313" key="8">
    <source>
        <dbReference type="EMBL" id="SFK71593.1"/>
    </source>
</evidence>
<dbReference type="EMBL" id="FOSD01000009">
    <property type="protein sequence ID" value="SFK71593.1"/>
    <property type="molecule type" value="Genomic_DNA"/>
</dbReference>
<dbReference type="PANTHER" id="PTHR36203:SF4">
    <property type="entry name" value="MANNITOL-SPECIFIC CRYPTIC PHOSPHOTRANSFERASE ENZYME IIA COMPONENT"/>
    <property type="match status" value="1"/>
</dbReference>
<evidence type="ECO:0000256" key="1">
    <source>
        <dbReference type="ARBA" id="ARBA00004496"/>
    </source>
</evidence>
<dbReference type="Pfam" id="PF00359">
    <property type="entry name" value="PTS_EIIA_2"/>
    <property type="match status" value="1"/>
</dbReference>
<evidence type="ECO:0000256" key="4">
    <source>
        <dbReference type="ARBA" id="ARBA00022679"/>
    </source>
</evidence>
<dbReference type="Gene3D" id="3.40.930.10">
    <property type="entry name" value="Mannitol-specific EII, Chain A"/>
    <property type="match status" value="1"/>
</dbReference>
<keyword evidence="4" id="KW-0808">Transferase</keyword>
<keyword evidence="9" id="KW-1185">Reference proteome</keyword>
<dbReference type="InterPro" id="IPR051351">
    <property type="entry name" value="Ascorbate-PTS_EIIA_comp"/>
</dbReference>
<dbReference type="RefSeq" id="WP_008104669.1">
    <property type="nucleotide sequence ID" value="NZ_FOSD01000009.1"/>
</dbReference>
<dbReference type="CDD" id="cd00211">
    <property type="entry name" value="PTS_IIA_fru"/>
    <property type="match status" value="1"/>
</dbReference>
<evidence type="ECO:0000313" key="9">
    <source>
        <dbReference type="Proteomes" id="UP000198841"/>
    </source>
</evidence>
<evidence type="ECO:0000256" key="2">
    <source>
        <dbReference type="ARBA" id="ARBA00022448"/>
    </source>
</evidence>
<dbReference type="PROSITE" id="PS51094">
    <property type="entry name" value="PTS_EIIA_TYPE_2"/>
    <property type="match status" value="1"/>
</dbReference>
<name>A0A1I4BST2_9GAMM</name>